<reference evidence="1" key="1">
    <citation type="journal article" date="2014" name="Front. Microbiol.">
        <title>High frequency of phylogenetically diverse reductive dehalogenase-homologous genes in deep subseafloor sedimentary metagenomes.</title>
        <authorList>
            <person name="Kawai M."/>
            <person name="Futagami T."/>
            <person name="Toyoda A."/>
            <person name="Takaki Y."/>
            <person name="Nishi S."/>
            <person name="Hori S."/>
            <person name="Arai W."/>
            <person name="Tsubouchi T."/>
            <person name="Morono Y."/>
            <person name="Uchiyama I."/>
            <person name="Ito T."/>
            <person name="Fujiyama A."/>
            <person name="Inagaki F."/>
            <person name="Takami H."/>
        </authorList>
    </citation>
    <scope>NUCLEOTIDE SEQUENCE</scope>
    <source>
        <strain evidence="1">Expedition CK06-06</strain>
    </source>
</reference>
<protein>
    <submittedName>
        <fullName evidence="1">Uncharacterized protein</fullName>
    </submittedName>
</protein>
<dbReference type="AlphaFoldDB" id="X0UT33"/>
<name>X0UT33_9ZZZZ</name>
<dbReference type="EMBL" id="BARS01029252">
    <property type="protein sequence ID" value="GAG02392.1"/>
    <property type="molecule type" value="Genomic_DNA"/>
</dbReference>
<comment type="caution">
    <text evidence="1">The sequence shown here is derived from an EMBL/GenBank/DDBJ whole genome shotgun (WGS) entry which is preliminary data.</text>
</comment>
<gene>
    <name evidence="1" type="ORF">S01H1_45744</name>
</gene>
<accession>X0UT33</accession>
<proteinExistence type="predicted"/>
<sequence length="63" mass="6947">MIKAKYIFGDTPPAEQKAEIIDEEALNRKIIVAVGGKTGSGRHHTLHPRIGWIIKGAQKNRAD</sequence>
<organism evidence="1">
    <name type="scientific">marine sediment metagenome</name>
    <dbReference type="NCBI Taxonomy" id="412755"/>
    <lineage>
        <taxon>unclassified sequences</taxon>
        <taxon>metagenomes</taxon>
        <taxon>ecological metagenomes</taxon>
    </lineage>
</organism>
<evidence type="ECO:0000313" key="1">
    <source>
        <dbReference type="EMBL" id="GAG02392.1"/>
    </source>
</evidence>